<sequence length="75" mass="8205">MQQYRVINMSGTRIEGAAKVVTAASPEKAAALLLGEMLVRDGNPENLRARVYVAEDGQPMQTVSLFRKVGEPIIF</sequence>
<protein>
    <submittedName>
        <fullName evidence="1">Uncharacterized protein</fullName>
    </submittedName>
</protein>
<name>A0AAJ5VU30_9HYPH</name>
<gene>
    <name evidence="1" type="ORF">P0Y65_14325</name>
</gene>
<dbReference type="Proteomes" id="UP001217476">
    <property type="component" value="Chromosome"/>
</dbReference>
<evidence type="ECO:0000313" key="2">
    <source>
        <dbReference type="Proteomes" id="UP001217476"/>
    </source>
</evidence>
<dbReference type="EMBL" id="CP119312">
    <property type="protein sequence ID" value="WEK03364.1"/>
    <property type="molecule type" value="Genomic_DNA"/>
</dbReference>
<accession>A0AAJ5VU30</accession>
<organism evidence="1 2">
    <name type="scientific">Candidatus Devosia phytovorans</name>
    <dbReference type="NCBI Taxonomy" id="3121372"/>
    <lineage>
        <taxon>Bacteria</taxon>
        <taxon>Pseudomonadati</taxon>
        <taxon>Pseudomonadota</taxon>
        <taxon>Alphaproteobacteria</taxon>
        <taxon>Hyphomicrobiales</taxon>
        <taxon>Devosiaceae</taxon>
        <taxon>Devosia</taxon>
    </lineage>
</organism>
<evidence type="ECO:0000313" key="1">
    <source>
        <dbReference type="EMBL" id="WEK03364.1"/>
    </source>
</evidence>
<reference evidence="1" key="1">
    <citation type="submission" date="2023-03" db="EMBL/GenBank/DDBJ databases">
        <title>Andean soil-derived lignocellulolytic bacterial consortium as a source of novel taxa and putative plastic-active enzymes.</title>
        <authorList>
            <person name="Diaz-Garcia L."/>
            <person name="Chuvochina M."/>
            <person name="Feuerriegel G."/>
            <person name="Bunk B."/>
            <person name="Sproer C."/>
            <person name="Streit W.R."/>
            <person name="Rodriguez L.M."/>
            <person name="Overmann J."/>
            <person name="Jimenez D.J."/>
        </authorList>
    </citation>
    <scope>NUCLEOTIDE SEQUENCE</scope>
    <source>
        <strain evidence="1">MAG 4196</strain>
    </source>
</reference>
<proteinExistence type="predicted"/>
<dbReference type="AlphaFoldDB" id="A0AAJ5VU30"/>